<keyword evidence="1" id="KW-0812">Transmembrane</keyword>
<name>A0A4C1VXI6_EUMVA</name>
<evidence type="ECO:0000313" key="3">
    <source>
        <dbReference type="Proteomes" id="UP000299102"/>
    </source>
</evidence>
<evidence type="ECO:0000256" key="1">
    <source>
        <dbReference type="SAM" id="Phobius"/>
    </source>
</evidence>
<feature type="transmembrane region" description="Helical" evidence="1">
    <location>
        <begin position="38"/>
        <end position="65"/>
    </location>
</feature>
<dbReference type="EMBL" id="BGZK01000420">
    <property type="protein sequence ID" value="GBP42547.1"/>
    <property type="molecule type" value="Genomic_DNA"/>
</dbReference>
<protein>
    <submittedName>
        <fullName evidence="2">Uncharacterized protein</fullName>
    </submittedName>
</protein>
<dbReference type="AlphaFoldDB" id="A0A4C1VXI6"/>
<reference evidence="2 3" key="1">
    <citation type="journal article" date="2019" name="Commun. Biol.">
        <title>The bagworm genome reveals a unique fibroin gene that provides high tensile strength.</title>
        <authorList>
            <person name="Kono N."/>
            <person name="Nakamura H."/>
            <person name="Ohtoshi R."/>
            <person name="Tomita M."/>
            <person name="Numata K."/>
            <person name="Arakawa K."/>
        </authorList>
    </citation>
    <scope>NUCLEOTIDE SEQUENCE [LARGE SCALE GENOMIC DNA]</scope>
</reference>
<keyword evidence="1" id="KW-0472">Membrane</keyword>
<sequence>MRSICISVCRLSLETVADNRRRKYTRGLLRMWSKQARALRCFAGIPLAMPLLPAILSLSATYTIITLQFAHLI</sequence>
<dbReference type="Proteomes" id="UP000299102">
    <property type="component" value="Unassembled WGS sequence"/>
</dbReference>
<keyword evidence="3" id="KW-1185">Reference proteome</keyword>
<accession>A0A4C1VXI6</accession>
<evidence type="ECO:0000313" key="2">
    <source>
        <dbReference type="EMBL" id="GBP42547.1"/>
    </source>
</evidence>
<gene>
    <name evidence="2" type="ORF">EVAR_81997_1</name>
</gene>
<proteinExistence type="predicted"/>
<organism evidence="2 3">
    <name type="scientific">Eumeta variegata</name>
    <name type="common">Bagworm moth</name>
    <name type="synonym">Eumeta japonica</name>
    <dbReference type="NCBI Taxonomy" id="151549"/>
    <lineage>
        <taxon>Eukaryota</taxon>
        <taxon>Metazoa</taxon>
        <taxon>Ecdysozoa</taxon>
        <taxon>Arthropoda</taxon>
        <taxon>Hexapoda</taxon>
        <taxon>Insecta</taxon>
        <taxon>Pterygota</taxon>
        <taxon>Neoptera</taxon>
        <taxon>Endopterygota</taxon>
        <taxon>Lepidoptera</taxon>
        <taxon>Glossata</taxon>
        <taxon>Ditrysia</taxon>
        <taxon>Tineoidea</taxon>
        <taxon>Psychidae</taxon>
        <taxon>Oiketicinae</taxon>
        <taxon>Eumeta</taxon>
    </lineage>
</organism>
<keyword evidence="1" id="KW-1133">Transmembrane helix</keyword>
<dbReference type="OrthoDB" id="6930543at2759"/>
<comment type="caution">
    <text evidence="2">The sequence shown here is derived from an EMBL/GenBank/DDBJ whole genome shotgun (WGS) entry which is preliminary data.</text>
</comment>